<dbReference type="EMBL" id="RZYA01000021">
    <property type="protein sequence ID" value="RVU18263.1"/>
    <property type="molecule type" value="Genomic_DNA"/>
</dbReference>
<keyword evidence="1" id="KW-0812">Transmembrane</keyword>
<dbReference type="AlphaFoldDB" id="A0A437P7L8"/>
<proteinExistence type="predicted"/>
<reference evidence="2 3" key="1">
    <citation type="submission" date="2019-01" db="EMBL/GenBank/DDBJ databases">
        <title>Genome sequences of Streptomyces and Rhizobium isolates collected from root and soil.</title>
        <authorList>
            <person name="Chhettri S."/>
            <person name="Sevigny J.L."/>
            <person name="Sen A."/>
            <person name="Ennis N."/>
            <person name="Tisa L."/>
        </authorList>
    </citation>
    <scope>NUCLEOTIDE SEQUENCE [LARGE SCALE GENOMIC DNA]</scope>
    <source>
        <strain evidence="2 3">San01</strain>
    </source>
</reference>
<evidence type="ECO:0000313" key="3">
    <source>
        <dbReference type="Proteomes" id="UP000283128"/>
    </source>
</evidence>
<keyword evidence="1" id="KW-0472">Membrane</keyword>
<comment type="caution">
    <text evidence="2">The sequence shown here is derived from an EMBL/GenBank/DDBJ whole genome shotgun (WGS) entry which is preliminary data.</text>
</comment>
<feature type="transmembrane region" description="Helical" evidence="1">
    <location>
        <begin position="31"/>
        <end position="49"/>
    </location>
</feature>
<keyword evidence="3" id="KW-1185">Reference proteome</keyword>
<keyword evidence="1" id="KW-1133">Transmembrane helix</keyword>
<dbReference type="InterPro" id="IPR037883">
    <property type="entry name" value="Knr4/Smi1-like_sf"/>
</dbReference>
<dbReference type="Proteomes" id="UP000283128">
    <property type="component" value="Unassembled WGS sequence"/>
</dbReference>
<protein>
    <submittedName>
        <fullName evidence="2">SMI1/KNR4 family protein</fullName>
    </submittedName>
</protein>
<organism evidence="2 3">
    <name type="scientific">Streptomyces antnestii</name>
    <dbReference type="NCBI Taxonomy" id="2494256"/>
    <lineage>
        <taxon>Bacteria</taxon>
        <taxon>Bacillati</taxon>
        <taxon>Actinomycetota</taxon>
        <taxon>Actinomycetes</taxon>
        <taxon>Kitasatosporales</taxon>
        <taxon>Streptomycetaceae</taxon>
        <taxon>Streptomyces</taxon>
    </lineage>
</organism>
<dbReference type="OrthoDB" id="5572373at2"/>
<accession>A0A437P7L8</accession>
<dbReference type="SUPFAM" id="SSF160631">
    <property type="entry name" value="SMI1/KNR4-like"/>
    <property type="match status" value="1"/>
</dbReference>
<evidence type="ECO:0000313" key="2">
    <source>
        <dbReference type="EMBL" id="RVU18263.1"/>
    </source>
</evidence>
<gene>
    <name evidence="2" type="ORF">EOT10_32310</name>
</gene>
<evidence type="ECO:0000256" key="1">
    <source>
        <dbReference type="SAM" id="Phobius"/>
    </source>
</evidence>
<feature type="transmembrane region" description="Helical" evidence="1">
    <location>
        <begin position="7"/>
        <end position="25"/>
    </location>
</feature>
<name>A0A437P7L8_9ACTN</name>
<sequence>MRVNRLLGYAMCWVAVMGVITLGAGEDLSDRLAALVAALPAWGYIGFWVRREIRAIREDGRLARERRRWGKLMDRGELLDAVTMLVGRDTRPPECGERGHGAGHICLAVSQELPLADLVDAINSRYESSRNLAMGGYADPTVDATTGRPLLVPFGADVVDMRAWAHGSRWIGAGTVRAGDDVRRVVLVAERAVPDVAGLPADATWVERVVAVTGWAGEPRTVDWAAVEERLGTRLPGDYKQLAEIFRDGAFDAYLSLYVPESGNRSMDFVGQAEYLARFAARSGTSLWEPYGIHPAPGGLLQWGASEQEGEFYWVTEGDDPDRWPVVVTDDLRAWTQFPGTAAEFVFRMLTERSHPYSIARYYETHWFQSYGAEA</sequence>